<accession>A0A8H8DF17</accession>
<feature type="signal peptide" evidence="2">
    <location>
        <begin position="1"/>
        <end position="18"/>
    </location>
</feature>
<evidence type="ECO:0000256" key="1">
    <source>
        <dbReference type="SAM" id="MobiDB-lite"/>
    </source>
</evidence>
<protein>
    <submittedName>
        <fullName evidence="3">Uncharacterized protein</fullName>
    </submittedName>
</protein>
<gene>
    <name evidence="3" type="ORF">BJ554DRAFT_4077</name>
</gene>
<keyword evidence="4" id="KW-1185">Reference proteome</keyword>
<proteinExistence type="predicted"/>
<evidence type="ECO:0000313" key="3">
    <source>
        <dbReference type="EMBL" id="KAG5456234.1"/>
    </source>
</evidence>
<dbReference type="EMBL" id="JAEFCI010012052">
    <property type="protein sequence ID" value="KAG5456234.1"/>
    <property type="molecule type" value="Genomic_DNA"/>
</dbReference>
<dbReference type="Proteomes" id="UP000673691">
    <property type="component" value="Unassembled WGS sequence"/>
</dbReference>
<evidence type="ECO:0000256" key="2">
    <source>
        <dbReference type="SAM" id="SignalP"/>
    </source>
</evidence>
<feature type="non-terminal residue" evidence="3">
    <location>
        <position position="255"/>
    </location>
</feature>
<comment type="caution">
    <text evidence="3">The sequence shown here is derived from an EMBL/GenBank/DDBJ whole genome shotgun (WGS) entry which is preliminary data.</text>
</comment>
<name>A0A8H8DF17_9FUNG</name>
<sequence length="255" mass="27458">MFASLSLLGTALSPAVCASIMDHAGLNTESIICFWQHSGFHRVIRCFHSFCHNRPPSLSALRPVSLRLLLPPNRTRAAMPCVQGEQSGGVAQFGVRATTAHLSANARLGEGRRLPLPGEERFAGSQARSPGDHPARPSAGDLPSPAPSVVLRLIKASRALYPLAILSESCARGVPARRLELLIKCGGMLVLWRRIKGGFRRGFGVAVVGGNNGKRMRLLLLEGNFNEFGRADDSDDGLIDRLIALSSPDQCYSNQ</sequence>
<organism evidence="3 4">
    <name type="scientific">Olpidium bornovanus</name>
    <dbReference type="NCBI Taxonomy" id="278681"/>
    <lineage>
        <taxon>Eukaryota</taxon>
        <taxon>Fungi</taxon>
        <taxon>Fungi incertae sedis</taxon>
        <taxon>Olpidiomycota</taxon>
        <taxon>Olpidiomycotina</taxon>
        <taxon>Olpidiomycetes</taxon>
        <taxon>Olpidiales</taxon>
        <taxon>Olpidiaceae</taxon>
        <taxon>Olpidium</taxon>
    </lineage>
</organism>
<feature type="chain" id="PRO_5034638522" evidence="2">
    <location>
        <begin position="19"/>
        <end position="255"/>
    </location>
</feature>
<reference evidence="3 4" key="1">
    <citation type="journal article" name="Sci. Rep.">
        <title>Genome-scale phylogenetic analyses confirm Olpidium as the closest living zoosporic fungus to the non-flagellated, terrestrial fungi.</title>
        <authorList>
            <person name="Chang Y."/>
            <person name="Rochon D."/>
            <person name="Sekimoto S."/>
            <person name="Wang Y."/>
            <person name="Chovatia M."/>
            <person name="Sandor L."/>
            <person name="Salamov A."/>
            <person name="Grigoriev I.V."/>
            <person name="Stajich J.E."/>
            <person name="Spatafora J.W."/>
        </authorList>
    </citation>
    <scope>NUCLEOTIDE SEQUENCE [LARGE SCALE GENOMIC DNA]</scope>
    <source>
        <strain evidence="3">S191</strain>
    </source>
</reference>
<feature type="region of interest" description="Disordered" evidence="1">
    <location>
        <begin position="121"/>
        <end position="143"/>
    </location>
</feature>
<evidence type="ECO:0000313" key="4">
    <source>
        <dbReference type="Proteomes" id="UP000673691"/>
    </source>
</evidence>
<dbReference type="AlphaFoldDB" id="A0A8H8DF17"/>
<keyword evidence="2" id="KW-0732">Signal</keyword>